<dbReference type="Proteomes" id="UP000288972">
    <property type="component" value="Chromosome"/>
</dbReference>
<dbReference type="KEGG" id="bgz:XH91_11030"/>
<sequence>MLTDSDIAMLCDIGQSIAFGDSDERHEQLFRLVADGYVQKDGDTYELTAKGEAAVVDRGAGLNEA</sequence>
<gene>
    <name evidence="1" type="ORF">XH91_11030</name>
</gene>
<evidence type="ECO:0000313" key="1">
    <source>
        <dbReference type="EMBL" id="QAU50085.1"/>
    </source>
</evidence>
<accession>A0AAE5X797</accession>
<reference evidence="1 2" key="1">
    <citation type="submission" date="2018-06" db="EMBL/GenBank/DDBJ databases">
        <title>Comparative genomics of rhizobia nodulating Arachis hypogaea in China.</title>
        <authorList>
            <person name="Li Y."/>
        </authorList>
    </citation>
    <scope>NUCLEOTIDE SEQUENCE [LARGE SCALE GENOMIC DNA]</scope>
    <source>
        <strain evidence="1 2">CCBAU 51670</strain>
    </source>
</reference>
<dbReference type="AlphaFoldDB" id="A0AAE5X797"/>
<protein>
    <submittedName>
        <fullName evidence="1">Uncharacterized protein</fullName>
    </submittedName>
</protein>
<dbReference type="EMBL" id="CP030053">
    <property type="protein sequence ID" value="QAU50085.1"/>
    <property type="molecule type" value="Genomic_DNA"/>
</dbReference>
<dbReference type="RefSeq" id="WP_128950624.1">
    <property type="nucleotide sequence ID" value="NZ_CP030053.1"/>
</dbReference>
<name>A0AAE5X797_9BRAD</name>
<organism evidence="1 2">
    <name type="scientific">Bradyrhizobium guangzhouense</name>
    <dbReference type="NCBI Taxonomy" id="1325095"/>
    <lineage>
        <taxon>Bacteria</taxon>
        <taxon>Pseudomonadati</taxon>
        <taxon>Pseudomonadota</taxon>
        <taxon>Alphaproteobacteria</taxon>
        <taxon>Hyphomicrobiales</taxon>
        <taxon>Nitrobacteraceae</taxon>
        <taxon>Bradyrhizobium</taxon>
    </lineage>
</organism>
<evidence type="ECO:0000313" key="2">
    <source>
        <dbReference type="Proteomes" id="UP000288972"/>
    </source>
</evidence>
<proteinExistence type="predicted"/>